<organism evidence="1 2">
    <name type="scientific">Deinococcus seoulensis</name>
    <dbReference type="NCBI Taxonomy" id="1837379"/>
    <lineage>
        <taxon>Bacteria</taxon>
        <taxon>Thermotogati</taxon>
        <taxon>Deinococcota</taxon>
        <taxon>Deinococci</taxon>
        <taxon>Deinococcales</taxon>
        <taxon>Deinococcaceae</taxon>
        <taxon>Deinococcus</taxon>
    </lineage>
</organism>
<dbReference type="EMBL" id="BMQM01000057">
    <property type="protein sequence ID" value="GGR75618.1"/>
    <property type="molecule type" value="Genomic_DNA"/>
</dbReference>
<protein>
    <submittedName>
        <fullName evidence="1">Uncharacterized protein</fullName>
    </submittedName>
</protein>
<evidence type="ECO:0000313" key="1">
    <source>
        <dbReference type="EMBL" id="GGR75618.1"/>
    </source>
</evidence>
<comment type="caution">
    <text evidence="1">The sequence shown here is derived from an EMBL/GenBank/DDBJ whole genome shotgun (WGS) entry which is preliminary data.</text>
</comment>
<sequence length="438" mass="49436">MGRITAAINQLSVSLALTPDERKALEDLYDYEGAWTEQEARLRCPRYQDLLKAGVLVSVRTVIGTLHLLSLTGRQVLFRNAAGTNVAPQRHLDRAYLRLCMEDYGYLPVDDDTRAVLKPFIGKLNLFPMITPQGVALVGGAMTGGGLSRTTTERLVTRLKSSALAHRFRVILFTPSLTRGQGLAQTHASMLTVISYLPGGGNGERAQLTTFNPRSSEEYAGPALTPIVRDMFVRKHPGLFPQQTLTLLGERRADRIEQFKTDLQVDRVISAEQLRRHYFLSPNDLKNVRYVEAIMHPVHGRVSLEIKTRFYLAGATLQRQDDNVLAHYAGTGEMRRIMNVPADEKFELSPRRKLARDDPDAVFQSPYGPIAFEYDSGSYKLEHVQSKFESFVQQDYLRTIWGTANHNRVPTIEKIMREEEGLKGQVILSEWWRAIPSP</sequence>
<keyword evidence="2" id="KW-1185">Reference proteome</keyword>
<dbReference type="RefSeq" id="WP_189066839.1">
    <property type="nucleotide sequence ID" value="NZ_BMQM01000057.1"/>
</dbReference>
<proteinExistence type="predicted"/>
<gene>
    <name evidence="1" type="ORF">GCM10008959_40830</name>
</gene>
<evidence type="ECO:0000313" key="2">
    <source>
        <dbReference type="Proteomes" id="UP000634308"/>
    </source>
</evidence>
<reference evidence="2" key="1">
    <citation type="journal article" date="2019" name="Int. J. Syst. Evol. Microbiol.">
        <title>The Global Catalogue of Microorganisms (GCM) 10K type strain sequencing project: providing services to taxonomists for standard genome sequencing and annotation.</title>
        <authorList>
            <consortium name="The Broad Institute Genomics Platform"/>
            <consortium name="The Broad Institute Genome Sequencing Center for Infectious Disease"/>
            <person name="Wu L."/>
            <person name="Ma J."/>
        </authorList>
    </citation>
    <scope>NUCLEOTIDE SEQUENCE [LARGE SCALE GENOMIC DNA]</scope>
    <source>
        <strain evidence="2">JCM 31404</strain>
    </source>
</reference>
<dbReference type="Proteomes" id="UP000634308">
    <property type="component" value="Unassembled WGS sequence"/>
</dbReference>
<accession>A0ABQ2RXA5</accession>
<name>A0ABQ2RXA5_9DEIO</name>